<dbReference type="PANTHER" id="PTHR33976">
    <property type="entry name" value="OS07G0645000 PROTEIN"/>
    <property type="match status" value="1"/>
</dbReference>
<feature type="compositionally biased region" description="Acidic residues" evidence="1">
    <location>
        <begin position="343"/>
        <end position="357"/>
    </location>
</feature>
<dbReference type="CDD" id="cd01650">
    <property type="entry name" value="RT_nLTR_like"/>
    <property type="match status" value="1"/>
</dbReference>
<organism evidence="5">
    <name type="scientific">Tanacetum cinerariifolium</name>
    <name type="common">Dalmatian daisy</name>
    <name type="synonym">Chrysanthemum cinerariifolium</name>
    <dbReference type="NCBI Taxonomy" id="118510"/>
    <lineage>
        <taxon>Eukaryota</taxon>
        <taxon>Viridiplantae</taxon>
        <taxon>Streptophyta</taxon>
        <taxon>Embryophyta</taxon>
        <taxon>Tracheophyta</taxon>
        <taxon>Spermatophyta</taxon>
        <taxon>Magnoliopsida</taxon>
        <taxon>eudicotyledons</taxon>
        <taxon>Gunneridae</taxon>
        <taxon>Pentapetalae</taxon>
        <taxon>asterids</taxon>
        <taxon>campanulids</taxon>
        <taxon>Asterales</taxon>
        <taxon>Asteraceae</taxon>
        <taxon>Asteroideae</taxon>
        <taxon>Anthemideae</taxon>
        <taxon>Anthemidinae</taxon>
        <taxon>Tanacetum</taxon>
    </lineage>
</organism>
<keyword evidence="5" id="KW-0808">Transferase</keyword>
<feature type="domain" description="Uncharacterized GPI-anchored protein At5g19230-like" evidence="4">
    <location>
        <begin position="1304"/>
        <end position="1430"/>
    </location>
</feature>
<dbReference type="Pfam" id="PF25884">
    <property type="entry name" value="At5g19230"/>
    <property type="match status" value="1"/>
</dbReference>
<evidence type="ECO:0000256" key="1">
    <source>
        <dbReference type="SAM" id="MobiDB-lite"/>
    </source>
</evidence>
<dbReference type="Pfam" id="PF00078">
    <property type="entry name" value="RVT_1"/>
    <property type="match status" value="1"/>
</dbReference>
<keyword evidence="2" id="KW-0812">Transmembrane</keyword>
<protein>
    <submittedName>
        <fullName evidence="5">RNA-directed DNA polymerase, eukaryota</fullName>
    </submittedName>
</protein>
<keyword evidence="2" id="KW-0472">Membrane</keyword>
<sequence>MRSPVTYTFLEGLHLCPDHEPAEPYVIAYMFRESAYAFYGWEYICVILVAYMFRESEYMFAIRVYHLNWQFDVYLDYHFLEHQYGHVVDSFTPNKRSKAGKRFGFVRFINVFNEERLVNNLCTVWIGRYRLHANLARLQRTPVSGVKNLVKDEGGKKGSSNHMNKKVNEDKYVKFSTSSGNSFVQAVKGDNLSGGGETEFFPAVVLDDECLVTKDLSKLLLGRVKEFACLANLKVALCTEGVGSWFSCIKQASMDFVTEGRIAWVETEGIPFKLWSNNTFKRIANTWGLLLDIDDQEETCYHSKRICIHMKSGRSILENFKIIHRGKVYWVRVSETPGWVPDFADESDDKDQEDDTFKDEGSNDHDSCSGGRESEMEEVSKILFEDDGLVKSDMEEGDMDEHKNKSEDPFQIYPLLEKKNNSATKGNISVGSLKYPPGFTPRESSDVDSMHVEGNRNVNVEEVRANLVGVVNDGSSSNRFNRNSKEDNVESVVSGHFKKSTISRTGGSILGILDEMVKVGQVMGYNMDGCKSNMADIIGSQRVEERYLSDHRPILLREFHVDYGPTPFRFFHYWLEMEGFCKVVEDGWKESLCDSSNAMRNLLGKLKHLKKVIRVWKKTNTINVNNIKAQHKIALEAVDSCIDKGVMANGIWVDNPNKVKSEFCEHFSKRFCKPGFRSTMLQMRFPRCISLDQQWDMECEVTNDEIKKAVWDCGTDKAPGPDGFTFGFYRRFWYLIDNDVYEAVRYFFVYGDILKGCNSSFIALIPKIPDPNMVKDFRSISLVGSLYKIIAKILANRLVGVLGVIVSEVQSAFIADRQILDGPFILNEVLQWCKACLKSSRGSIIINGSPTEEFQLGKGLKQGDPLSLFLFILIMETLHLSFQRVVNAGMFHGLQLGGLVNLSHMFYADDAVFVGQWSESNINYLVHVLECFNLVSGLKINMRKSKIMGVHVNRDKVNRAAMKLGCLVLKASFLYLGVLRSLESLRSRFFNGHDTNSRKASWVKWKTVLASKERGGLDVLSLYALNIGLLFKWIWRFYRQDSYLWTRVIKAIHGADGKVDVIRRADSFRRIPRGGAEQQQFNEMVDLVNSISIAPMSDRLVWELESSGEFTVASVRKLIDDIWLPRFNISRRGICIDSIRCVFCDKGVKTSNHLFFSCCLVRQVSRLIMRWWDVPEAEFESYEGWLSWLVNLRLPHKNKLLLEGVFYVMWWLLWIVCNKTIFETKVPLKVTFFDDVVCVETTMITNNIKLFLRHINNKISTCNIVTDHSFEEHVKMTSPRTYVYLSFILHVMFLLANPAFSDEEDDLLQGINSYRQSKNLTALTKHDNAGCMADEIAEALEHKSCATMAGPSLVTSTQPRYADYPSIVKKCNIDVNTTADGVILPVCVRKRVPTLVLTNYTQSSYAGYLNSSRYSGIGVGKEDDWVVVVLTTNTPAGTFSNMAPRRLIGSVFFMLVWFGFW</sequence>
<name>A0A699H647_TANCI</name>
<evidence type="ECO:0000256" key="2">
    <source>
        <dbReference type="SAM" id="Phobius"/>
    </source>
</evidence>
<evidence type="ECO:0000259" key="3">
    <source>
        <dbReference type="Pfam" id="PF00078"/>
    </source>
</evidence>
<reference evidence="5" key="1">
    <citation type="journal article" date="2019" name="Sci. Rep.">
        <title>Draft genome of Tanacetum cinerariifolium, the natural source of mosquito coil.</title>
        <authorList>
            <person name="Yamashiro T."/>
            <person name="Shiraishi A."/>
            <person name="Satake H."/>
            <person name="Nakayama K."/>
        </authorList>
    </citation>
    <scope>NUCLEOTIDE SEQUENCE</scope>
</reference>
<keyword evidence="2" id="KW-1133">Transmembrane helix</keyword>
<comment type="caution">
    <text evidence="5">The sequence shown here is derived from an EMBL/GenBank/DDBJ whole genome shotgun (WGS) entry which is preliminary data.</text>
</comment>
<dbReference type="GO" id="GO:0003964">
    <property type="term" value="F:RNA-directed DNA polymerase activity"/>
    <property type="evidence" value="ECO:0007669"/>
    <property type="project" value="UniProtKB-KW"/>
</dbReference>
<dbReference type="InterPro" id="IPR000477">
    <property type="entry name" value="RT_dom"/>
</dbReference>
<dbReference type="PANTHER" id="PTHR33976:SF2">
    <property type="entry name" value="GLYCOPROTEIN MEMBRANE GPI-ANCHORED"/>
    <property type="match status" value="1"/>
</dbReference>
<feature type="domain" description="Reverse transcriptase" evidence="3">
    <location>
        <begin position="829"/>
        <end position="976"/>
    </location>
</feature>
<dbReference type="InterPro" id="IPR059083">
    <property type="entry name" value="At5g19230_dom"/>
</dbReference>
<keyword evidence="5" id="KW-0548">Nucleotidyltransferase</keyword>
<dbReference type="InterPro" id="IPR045285">
    <property type="entry name" value="At5g19230-like"/>
</dbReference>
<keyword evidence="5" id="KW-0695">RNA-directed DNA polymerase</keyword>
<evidence type="ECO:0000313" key="5">
    <source>
        <dbReference type="EMBL" id="GEX44636.1"/>
    </source>
</evidence>
<evidence type="ECO:0000259" key="4">
    <source>
        <dbReference type="Pfam" id="PF25884"/>
    </source>
</evidence>
<feature type="compositionally biased region" description="Basic and acidic residues" evidence="1">
    <location>
        <begin position="358"/>
        <end position="377"/>
    </location>
</feature>
<accession>A0A699H647</accession>
<dbReference type="EMBL" id="BKCJ010108788">
    <property type="protein sequence ID" value="GEX44636.1"/>
    <property type="molecule type" value="Genomic_DNA"/>
</dbReference>
<feature type="region of interest" description="Disordered" evidence="1">
    <location>
        <begin position="341"/>
        <end position="377"/>
    </location>
</feature>
<proteinExistence type="predicted"/>
<gene>
    <name evidence="5" type="ORF">Tci_316611</name>
</gene>
<feature type="transmembrane region" description="Helical" evidence="2">
    <location>
        <begin position="36"/>
        <end position="53"/>
    </location>
</feature>